<evidence type="ECO:0000256" key="1">
    <source>
        <dbReference type="ARBA" id="ARBA00010761"/>
    </source>
</evidence>
<protein>
    <recommendedName>
        <fullName evidence="7 8">Small ribosomal subunit protein uS3</fullName>
    </recommendedName>
</protein>
<dbReference type="GO" id="GO:0006412">
    <property type="term" value="P:translation"/>
    <property type="evidence" value="ECO:0007669"/>
    <property type="project" value="UniProtKB-UniRule"/>
</dbReference>
<dbReference type="Proteomes" id="UP000231214">
    <property type="component" value="Unassembled WGS sequence"/>
</dbReference>
<dbReference type="InterPro" id="IPR001351">
    <property type="entry name" value="Ribosomal_uS3_C"/>
</dbReference>
<dbReference type="NCBIfam" id="TIGR01009">
    <property type="entry name" value="rpsC_bact"/>
    <property type="match status" value="1"/>
</dbReference>
<evidence type="ECO:0000256" key="2">
    <source>
        <dbReference type="ARBA" id="ARBA00022730"/>
    </source>
</evidence>
<dbReference type="SMART" id="SM00322">
    <property type="entry name" value="KH"/>
    <property type="match status" value="1"/>
</dbReference>
<evidence type="ECO:0000256" key="8">
    <source>
        <dbReference type="HAMAP-Rule" id="MF_01309"/>
    </source>
</evidence>
<evidence type="ECO:0000256" key="3">
    <source>
        <dbReference type="ARBA" id="ARBA00022884"/>
    </source>
</evidence>
<dbReference type="InterPro" id="IPR015946">
    <property type="entry name" value="KH_dom-like_a/b"/>
</dbReference>
<dbReference type="InterPro" id="IPR057258">
    <property type="entry name" value="Ribosomal_uS3"/>
</dbReference>
<gene>
    <name evidence="8" type="primary">rpsC</name>
    <name evidence="10" type="ORF">COT66_01740</name>
</gene>
<evidence type="ECO:0000256" key="7">
    <source>
        <dbReference type="ARBA" id="ARBA00035257"/>
    </source>
</evidence>
<reference evidence="11" key="1">
    <citation type="submission" date="2017-09" db="EMBL/GenBank/DDBJ databases">
        <title>Depth-based differentiation of microbial function through sediment-hosted aquifers and enrichment of novel symbionts in the deep terrestrial subsurface.</title>
        <authorList>
            <person name="Probst A.J."/>
            <person name="Ladd B."/>
            <person name="Jarett J.K."/>
            <person name="Geller-Mcgrath D.E."/>
            <person name="Sieber C.M.K."/>
            <person name="Emerson J.B."/>
            <person name="Anantharaman K."/>
            <person name="Thomas B.C."/>
            <person name="Malmstrom R."/>
            <person name="Stieglmeier M."/>
            <person name="Klingl A."/>
            <person name="Woyke T."/>
            <person name="Ryan C.M."/>
            <person name="Banfield J.F."/>
        </authorList>
    </citation>
    <scope>NUCLEOTIDE SEQUENCE [LARGE SCALE GENOMIC DNA]</scope>
</reference>
<dbReference type="GO" id="GO:0019843">
    <property type="term" value="F:rRNA binding"/>
    <property type="evidence" value="ECO:0007669"/>
    <property type="project" value="UniProtKB-UniRule"/>
</dbReference>
<comment type="function">
    <text evidence="6 8">Binds the lower part of the 30S subunit head. Binds mRNA in the 70S ribosome, positioning it for translation.</text>
</comment>
<evidence type="ECO:0000259" key="9">
    <source>
        <dbReference type="PROSITE" id="PS50823"/>
    </source>
</evidence>
<dbReference type="InterPro" id="IPR009019">
    <property type="entry name" value="KH_sf_prok-type"/>
</dbReference>
<accession>A0A2M6XAS0</accession>
<name>A0A2M6XAS0_9BACT</name>
<comment type="caution">
    <text evidence="10">The sequence shown here is derived from an EMBL/GenBank/DDBJ whole genome shotgun (WGS) entry which is preliminary data.</text>
</comment>
<comment type="subunit">
    <text evidence="8">Part of the 30S ribosomal subunit. Forms a tight complex with proteins S10 and S14.</text>
</comment>
<proteinExistence type="inferred from homology"/>
<evidence type="ECO:0000256" key="5">
    <source>
        <dbReference type="ARBA" id="ARBA00023274"/>
    </source>
</evidence>
<dbReference type="PANTHER" id="PTHR11760:SF19">
    <property type="entry name" value="SMALL RIBOSOMAL SUBUNIT PROTEIN US3C"/>
    <property type="match status" value="1"/>
</dbReference>
<dbReference type="Gene3D" id="3.30.1140.32">
    <property type="entry name" value="Ribosomal protein S3, C-terminal domain"/>
    <property type="match status" value="1"/>
</dbReference>
<dbReference type="Pfam" id="PF07650">
    <property type="entry name" value="KH_2"/>
    <property type="match status" value="1"/>
</dbReference>
<dbReference type="GO" id="GO:0022627">
    <property type="term" value="C:cytosolic small ribosomal subunit"/>
    <property type="evidence" value="ECO:0007669"/>
    <property type="project" value="TreeGrafter"/>
</dbReference>
<dbReference type="SUPFAM" id="SSF54821">
    <property type="entry name" value="Ribosomal protein S3 C-terminal domain"/>
    <property type="match status" value="1"/>
</dbReference>
<evidence type="ECO:0000313" key="11">
    <source>
        <dbReference type="Proteomes" id="UP000231214"/>
    </source>
</evidence>
<keyword evidence="3 8" id="KW-0694">RNA-binding</keyword>
<dbReference type="EMBL" id="PEZK01000026">
    <property type="protein sequence ID" value="PIU02153.1"/>
    <property type="molecule type" value="Genomic_DNA"/>
</dbReference>
<evidence type="ECO:0000256" key="4">
    <source>
        <dbReference type="ARBA" id="ARBA00022980"/>
    </source>
</evidence>
<dbReference type="Gene3D" id="3.30.300.20">
    <property type="match status" value="1"/>
</dbReference>
<keyword evidence="5 8" id="KW-0687">Ribonucleoprotein</keyword>
<dbReference type="GO" id="GO:0003729">
    <property type="term" value="F:mRNA binding"/>
    <property type="evidence" value="ECO:0007669"/>
    <property type="project" value="UniProtKB-UniRule"/>
</dbReference>
<dbReference type="CDD" id="cd02412">
    <property type="entry name" value="KH-II_30S_S3"/>
    <property type="match status" value="1"/>
</dbReference>
<dbReference type="SUPFAM" id="SSF54814">
    <property type="entry name" value="Prokaryotic type KH domain (KH-domain type II)"/>
    <property type="match status" value="1"/>
</dbReference>
<feature type="domain" description="KH type-2" evidence="9">
    <location>
        <begin position="40"/>
        <end position="113"/>
    </location>
</feature>
<dbReference type="PROSITE" id="PS50084">
    <property type="entry name" value="KH_TYPE_1"/>
    <property type="match status" value="1"/>
</dbReference>
<dbReference type="Pfam" id="PF00189">
    <property type="entry name" value="Ribosomal_S3_C"/>
    <property type="match status" value="1"/>
</dbReference>
<comment type="similarity">
    <text evidence="1 8">Belongs to the universal ribosomal protein uS3 family.</text>
</comment>
<sequence>MGQKVNPVSFRLPQNKDWQSRWFASDKTRYRDNLWEDIKIRRFLMERLVMAGIVRVQIERSINKFKLILYVSRPGVVIGRGGSSLEVLKKQLVKMISIPQPEKNLEIEVVEIENPELSAQLVAQRIAEQLQRRFPHRRVVNKAIERVMAAGAKGVKIVLSGRIEGAEISRVEKFGDRGQGATVPSQTLRADIDYVGFPALTRSGYIGIKVWIYKGKE</sequence>
<keyword evidence="4 8" id="KW-0689">Ribosomal protein</keyword>
<dbReference type="InterPro" id="IPR004044">
    <property type="entry name" value="KH_dom_type_2"/>
</dbReference>
<dbReference type="InterPro" id="IPR005704">
    <property type="entry name" value="Ribosomal_uS3_bac-typ"/>
</dbReference>
<dbReference type="InterPro" id="IPR004087">
    <property type="entry name" value="KH_dom"/>
</dbReference>
<dbReference type="AlphaFoldDB" id="A0A2M6XAS0"/>
<evidence type="ECO:0000256" key="6">
    <source>
        <dbReference type="ARBA" id="ARBA00024998"/>
    </source>
</evidence>
<dbReference type="PANTHER" id="PTHR11760">
    <property type="entry name" value="30S/40S RIBOSOMAL PROTEIN S3"/>
    <property type="match status" value="1"/>
</dbReference>
<dbReference type="HAMAP" id="MF_01309_B">
    <property type="entry name" value="Ribosomal_uS3_B"/>
    <property type="match status" value="1"/>
</dbReference>
<organism evidence="10 11">
    <name type="scientific">Candidatus Shapirobacteria bacterium CG09_land_8_20_14_0_10_49_15</name>
    <dbReference type="NCBI Taxonomy" id="1974482"/>
    <lineage>
        <taxon>Bacteria</taxon>
        <taxon>Candidatus Shapironibacteriota</taxon>
    </lineage>
</organism>
<dbReference type="FunFam" id="3.30.300.20:FF:000001">
    <property type="entry name" value="30S ribosomal protein S3"/>
    <property type="match status" value="1"/>
</dbReference>
<keyword evidence="2 8" id="KW-0699">rRNA-binding</keyword>
<dbReference type="InterPro" id="IPR036419">
    <property type="entry name" value="Ribosomal_S3_C_sf"/>
</dbReference>
<dbReference type="PROSITE" id="PS50823">
    <property type="entry name" value="KH_TYPE_2"/>
    <property type="match status" value="1"/>
</dbReference>
<dbReference type="GO" id="GO:0003735">
    <property type="term" value="F:structural constituent of ribosome"/>
    <property type="evidence" value="ECO:0007669"/>
    <property type="project" value="InterPro"/>
</dbReference>
<evidence type="ECO:0000313" key="10">
    <source>
        <dbReference type="EMBL" id="PIU02153.1"/>
    </source>
</evidence>